<gene>
    <name evidence="2" type="ORF">XYLVIOL_LOCUS2718</name>
</gene>
<feature type="compositionally biased region" description="Basic residues" evidence="1">
    <location>
        <begin position="123"/>
        <end position="139"/>
    </location>
</feature>
<reference evidence="2 3" key="1">
    <citation type="submission" date="2024-08" db="EMBL/GenBank/DDBJ databases">
        <authorList>
            <person name="Will J Nash"/>
            <person name="Angela Man"/>
            <person name="Seanna McTaggart"/>
            <person name="Kendall Baker"/>
            <person name="Tom Barker"/>
            <person name="Leah Catchpole"/>
            <person name="Alex Durrant"/>
            <person name="Karim Gharbi"/>
            <person name="Naomi Irish"/>
            <person name="Gemy Kaithakottil"/>
            <person name="Debby Ku"/>
            <person name="Aaliyah Providence"/>
            <person name="Felix Shaw"/>
            <person name="David Swarbreck"/>
            <person name="Chris Watkins"/>
            <person name="Ann M. McCartney"/>
            <person name="Giulio Formenti"/>
            <person name="Alice Mouton"/>
            <person name="Noel Vella"/>
            <person name="Bjorn M von Reumont"/>
            <person name="Adriana Vella"/>
            <person name="Wilfried Haerty"/>
        </authorList>
    </citation>
    <scope>NUCLEOTIDE SEQUENCE [LARGE SCALE GENOMIC DNA]</scope>
</reference>
<name>A0ABP1N8Z2_XYLVO</name>
<feature type="compositionally biased region" description="Polar residues" evidence="1">
    <location>
        <begin position="141"/>
        <end position="152"/>
    </location>
</feature>
<feature type="compositionally biased region" description="Basic and acidic residues" evidence="1">
    <location>
        <begin position="279"/>
        <end position="290"/>
    </location>
</feature>
<evidence type="ECO:0000313" key="3">
    <source>
        <dbReference type="Proteomes" id="UP001642520"/>
    </source>
</evidence>
<feature type="region of interest" description="Disordered" evidence="1">
    <location>
        <begin position="123"/>
        <end position="206"/>
    </location>
</feature>
<comment type="caution">
    <text evidence="2">The sequence shown here is derived from an EMBL/GenBank/DDBJ whole genome shotgun (WGS) entry which is preliminary data.</text>
</comment>
<proteinExistence type="predicted"/>
<evidence type="ECO:0000313" key="2">
    <source>
        <dbReference type="EMBL" id="CAL7937452.1"/>
    </source>
</evidence>
<feature type="compositionally biased region" description="Basic and acidic residues" evidence="1">
    <location>
        <begin position="56"/>
        <end position="68"/>
    </location>
</feature>
<sequence length="352" mass="40753">MYTPCNSRERMSENQFSNINYYPKRNPQNKERRNSLKRTQTLARNSSELDTMQSRSKSENNPRKERKSDRRRRRQIIAAASTSNPGTKQKSVPAKIRQWCAQCCRKKKSKLTEARKKKANFCKRLKRKCRRRKKKKKTTFSRESSVSTVQQEDGTRETSSKERGKRKKVDKIRVSKRSKERKRKKEGDLTDSSVHTIEADERSEEVVRGPVSDLGVDFTKSCCYLCAKNTMAITAAMSKAEKFHVSIQASFKEKLTSDKSCSPTMQVRTVQSSVRVKRRDMGTSHPEREKSKKGKPKLKLKKFNILTKLKLPTYPKVRTVACETDKSMRRNNVPQCRARQGAQCVTEATRTK</sequence>
<dbReference type="Proteomes" id="UP001642520">
    <property type="component" value="Unassembled WGS sequence"/>
</dbReference>
<keyword evidence="3" id="KW-1185">Reference proteome</keyword>
<feature type="region of interest" description="Disordered" evidence="1">
    <location>
        <begin position="1"/>
        <end position="72"/>
    </location>
</feature>
<feature type="compositionally biased region" description="Basic residues" evidence="1">
    <location>
        <begin position="163"/>
        <end position="184"/>
    </location>
</feature>
<feature type="compositionally biased region" description="Basic and acidic residues" evidence="1">
    <location>
        <begin position="153"/>
        <end position="162"/>
    </location>
</feature>
<dbReference type="EMBL" id="CAXAJV020001288">
    <property type="protein sequence ID" value="CAL7937452.1"/>
    <property type="molecule type" value="Genomic_DNA"/>
</dbReference>
<feature type="region of interest" description="Disordered" evidence="1">
    <location>
        <begin position="276"/>
        <end position="297"/>
    </location>
</feature>
<accession>A0ABP1N8Z2</accession>
<protein>
    <submittedName>
        <fullName evidence="2">Uncharacterized protein</fullName>
    </submittedName>
</protein>
<evidence type="ECO:0000256" key="1">
    <source>
        <dbReference type="SAM" id="MobiDB-lite"/>
    </source>
</evidence>
<organism evidence="2 3">
    <name type="scientific">Xylocopa violacea</name>
    <name type="common">Violet carpenter bee</name>
    <name type="synonym">Apis violacea</name>
    <dbReference type="NCBI Taxonomy" id="135666"/>
    <lineage>
        <taxon>Eukaryota</taxon>
        <taxon>Metazoa</taxon>
        <taxon>Ecdysozoa</taxon>
        <taxon>Arthropoda</taxon>
        <taxon>Hexapoda</taxon>
        <taxon>Insecta</taxon>
        <taxon>Pterygota</taxon>
        <taxon>Neoptera</taxon>
        <taxon>Endopterygota</taxon>
        <taxon>Hymenoptera</taxon>
        <taxon>Apocrita</taxon>
        <taxon>Aculeata</taxon>
        <taxon>Apoidea</taxon>
        <taxon>Anthophila</taxon>
        <taxon>Apidae</taxon>
        <taxon>Xylocopa</taxon>
        <taxon>Xylocopa</taxon>
    </lineage>
</organism>
<feature type="compositionally biased region" description="Polar residues" evidence="1">
    <location>
        <begin position="37"/>
        <end position="55"/>
    </location>
</feature>
<feature type="compositionally biased region" description="Basic and acidic residues" evidence="1">
    <location>
        <begin position="197"/>
        <end position="206"/>
    </location>
</feature>